<comment type="caution">
    <text evidence="1">The sequence shown here is derived from an EMBL/GenBank/DDBJ whole genome shotgun (WGS) entry which is preliminary data.</text>
</comment>
<proteinExistence type="predicted"/>
<dbReference type="InterPro" id="IPR029060">
    <property type="entry name" value="PIN-like_dom_sf"/>
</dbReference>
<evidence type="ECO:0000313" key="1">
    <source>
        <dbReference type="EMBL" id="MDW0114371.1"/>
    </source>
</evidence>
<dbReference type="SUPFAM" id="SSF88723">
    <property type="entry name" value="PIN domain-like"/>
    <property type="match status" value="1"/>
</dbReference>
<dbReference type="Proteomes" id="UP001282284">
    <property type="component" value="Unassembled WGS sequence"/>
</dbReference>
<dbReference type="EMBL" id="JAUBDI010000016">
    <property type="protein sequence ID" value="MDW0114371.1"/>
    <property type="molecule type" value="Genomic_DNA"/>
</dbReference>
<evidence type="ECO:0000313" key="2">
    <source>
        <dbReference type="Proteomes" id="UP001282284"/>
    </source>
</evidence>
<accession>A0ABU4GBT9</accession>
<gene>
    <name evidence="1" type="ORF">QT711_14330</name>
</gene>
<keyword evidence="2" id="KW-1185">Reference proteome</keyword>
<organism evidence="1 2">
    <name type="scientific">Sporosarcina saromensis</name>
    <dbReference type="NCBI Taxonomy" id="359365"/>
    <lineage>
        <taxon>Bacteria</taxon>
        <taxon>Bacillati</taxon>
        <taxon>Bacillota</taxon>
        <taxon>Bacilli</taxon>
        <taxon>Bacillales</taxon>
        <taxon>Caryophanaceae</taxon>
        <taxon>Sporosarcina</taxon>
    </lineage>
</organism>
<name>A0ABU4GBT9_9BACL</name>
<reference evidence="1 2" key="1">
    <citation type="submission" date="2023-06" db="EMBL/GenBank/DDBJ databases">
        <title>Sporosarcina sp. nov., isolated from Korean traditional fermented seafood 'Jeotgal'.</title>
        <authorList>
            <person name="Yang A.I."/>
            <person name="Shin N.-R."/>
        </authorList>
    </citation>
    <scope>NUCLEOTIDE SEQUENCE [LARGE SCALE GENOMIC DNA]</scope>
    <source>
        <strain evidence="1 2">KCTC13119</strain>
    </source>
</reference>
<dbReference type="Gene3D" id="3.40.50.1010">
    <property type="entry name" value="5'-nuclease"/>
    <property type="match status" value="1"/>
</dbReference>
<protein>
    <submittedName>
        <fullName evidence="1">DUF4411 family protein</fullName>
    </submittedName>
</protein>
<dbReference type="RefSeq" id="WP_317945358.1">
    <property type="nucleotide sequence ID" value="NZ_JAUBDI010000016.1"/>
</dbReference>
<sequence>MRQYTLDTNVFRHETSKYANPDLRWAAKAFWKHVLHEIGDGDAVLLVPKEVIRELEVQSFTLSDKENSKISLLLEYCQDNLPDRVTIEIEHQIRMMSAYVRSNFKQEISIDKMEYGGVSDARILYAAYDEDSILVTANVKDFLLYPLLFPQNEQRLYDMKENVFVTIPKDGYDKIHADLVFKGLLNDFFQIDQQ</sequence>